<gene>
    <name evidence="4" type="ORF">NL394_10990</name>
</gene>
<keyword evidence="4" id="KW-0503">Monooxygenase</keyword>
<organism evidence="4 5">
    <name type="scientific">Paenarthrobacter ureafaciens</name>
    <dbReference type="NCBI Taxonomy" id="37931"/>
    <lineage>
        <taxon>Bacteria</taxon>
        <taxon>Bacillati</taxon>
        <taxon>Actinomycetota</taxon>
        <taxon>Actinomycetes</taxon>
        <taxon>Micrococcales</taxon>
        <taxon>Micrococcaceae</taxon>
        <taxon>Paenarthrobacter</taxon>
    </lineage>
</organism>
<proteinExistence type="predicted"/>
<dbReference type="GO" id="GO:0071949">
    <property type="term" value="F:FAD binding"/>
    <property type="evidence" value="ECO:0007669"/>
    <property type="project" value="InterPro"/>
</dbReference>
<feature type="domain" description="FAD-binding" evidence="3">
    <location>
        <begin position="6"/>
        <end position="335"/>
    </location>
</feature>
<keyword evidence="1" id="KW-0560">Oxidoreductase</keyword>
<dbReference type="PANTHER" id="PTHR43476">
    <property type="entry name" value="3-(3-HYDROXY-PHENYL)PROPIONATE/3-HYDROXYCINNAMIC ACID HYDROXYLASE"/>
    <property type="match status" value="1"/>
</dbReference>
<keyword evidence="2" id="KW-0472">Membrane</keyword>
<dbReference type="Pfam" id="PF01494">
    <property type="entry name" value="FAD_binding_3"/>
    <property type="match status" value="1"/>
</dbReference>
<reference evidence="4" key="1">
    <citation type="submission" date="2022-07" db="EMBL/GenBank/DDBJ databases">
        <authorList>
            <person name="Wu T."/>
        </authorList>
    </citation>
    <scope>NUCLEOTIDE SEQUENCE</scope>
    <source>
        <strain evidence="4">SD-1</strain>
    </source>
</reference>
<evidence type="ECO:0000313" key="4">
    <source>
        <dbReference type="EMBL" id="UYV95637.1"/>
    </source>
</evidence>
<dbReference type="GO" id="GO:0019622">
    <property type="term" value="P:3-(3-hydroxy)phenylpropionate catabolic process"/>
    <property type="evidence" value="ECO:0007669"/>
    <property type="project" value="TreeGrafter"/>
</dbReference>
<feature type="transmembrane region" description="Helical" evidence="2">
    <location>
        <begin position="6"/>
        <end position="24"/>
    </location>
</feature>
<dbReference type="AlphaFoldDB" id="A0AAX3EC22"/>
<sequence length="379" mass="40022">MTAGPDVVVVGAGPVGLFTGLLLLQRGRSVRILERRVGRSNRSRAIGIHPPALRALDRAGIADSLVAAGVRIDIGLAYSRGKRVAELPFRSDPDFPFILAVPQPVTERTLEEAVAALDPAAVVRGARVVDATDDGGGVTVVAESPEGAVEMRARLVVAADGAHSSFRERLLPCLHSKGYPDSYLMGDFADDTGHGPAAVLYLEPDGIVESFPLPGGVRRWVVRLGSQAITPTADGLATLVGARTGVFPDESSNSMLSAFDVRARLAPRMVHGRIVLLGDAAHEISPIGGQGMNLGWLDAAAVVPLMDASMAGQDVGGRLRLVEKDRRRAAIRASRQAGLNMALGRPLPPAVMTARNAAFARALQLGPVTELVERRFTMR</sequence>
<name>A0AAX3EC22_PAEUR</name>
<dbReference type="Gene3D" id="3.50.50.60">
    <property type="entry name" value="FAD/NAD(P)-binding domain"/>
    <property type="match status" value="1"/>
</dbReference>
<dbReference type="GO" id="GO:0008688">
    <property type="term" value="F:3-(3-hydroxyphenyl)propionate hydroxylase activity"/>
    <property type="evidence" value="ECO:0007669"/>
    <property type="project" value="TreeGrafter"/>
</dbReference>
<evidence type="ECO:0000259" key="3">
    <source>
        <dbReference type="Pfam" id="PF01494"/>
    </source>
</evidence>
<dbReference type="Gene3D" id="3.30.70.2450">
    <property type="match status" value="1"/>
</dbReference>
<dbReference type="SUPFAM" id="SSF51905">
    <property type="entry name" value="FAD/NAD(P)-binding domain"/>
    <property type="match status" value="1"/>
</dbReference>
<evidence type="ECO:0000256" key="2">
    <source>
        <dbReference type="SAM" id="Phobius"/>
    </source>
</evidence>
<keyword evidence="2" id="KW-1133">Transmembrane helix</keyword>
<dbReference type="InterPro" id="IPR050631">
    <property type="entry name" value="PheA/TfdB_FAD_monoxygenase"/>
</dbReference>
<dbReference type="Proteomes" id="UP001163293">
    <property type="component" value="Chromosome"/>
</dbReference>
<evidence type="ECO:0000256" key="1">
    <source>
        <dbReference type="ARBA" id="ARBA00023002"/>
    </source>
</evidence>
<dbReference type="InterPro" id="IPR002938">
    <property type="entry name" value="FAD-bd"/>
</dbReference>
<dbReference type="InterPro" id="IPR036188">
    <property type="entry name" value="FAD/NAD-bd_sf"/>
</dbReference>
<dbReference type="PANTHER" id="PTHR43476:SF3">
    <property type="entry name" value="FAD-BINDING MONOOXYGENASE"/>
    <property type="match status" value="1"/>
</dbReference>
<dbReference type="RefSeq" id="WP_069694431.1">
    <property type="nucleotide sequence ID" value="NZ_CP043010.1"/>
</dbReference>
<dbReference type="PRINTS" id="PR00420">
    <property type="entry name" value="RNGMNOXGNASE"/>
</dbReference>
<keyword evidence="5" id="KW-1185">Reference proteome</keyword>
<dbReference type="EMBL" id="CP101185">
    <property type="protein sequence ID" value="UYV95637.1"/>
    <property type="molecule type" value="Genomic_DNA"/>
</dbReference>
<keyword evidence="2" id="KW-0812">Transmembrane</keyword>
<protein>
    <submittedName>
        <fullName evidence="4">FAD-dependent monooxygenase</fullName>
    </submittedName>
</protein>
<accession>A0AAX3EC22</accession>
<evidence type="ECO:0000313" key="5">
    <source>
        <dbReference type="Proteomes" id="UP001163293"/>
    </source>
</evidence>